<keyword evidence="1" id="KW-0472">Membrane</keyword>
<feature type="transmembrane region" description="Helical" evidence="1">
    <location>
        <begin position="45"/>
        <end position="69"/>
    </location>
</feature>
<accession>A0ABM8PWF3</accession>
<name>A0ABM8PWF3_9HYPH</name>
<evidence type="ECO:0000313" key="3">
    <source>
        <dbReference type="Proteomes" id="UP000601041"/>
    </source>
</evidence>
<dbReference type="Proteomes" id="UP000601041">
    <property type="component" value="Unassembled WGS sequence"/>
</dbReference>
<gene>
    <name evidence="2" type="ORF">RHAB21_04403</name>
</gene>
<comment type="caution">
    <text evidence="2">The sequence shown here is derived from an EMBL/GenBank/DDBJ whole genome shotgun (WGS) entry which is preliminary data.</text>
</comment>
<feature type="transmembrane region" description="Helical" evidence="1">
    <location>
        <begin position="104"/>
        <end position="124"/>
    </location>
</feature>
<evidence type="ECO:0000256" key="1">
    <source>
        <dbReference type="SAM" id="Phobius"/>
    </source>
</evidence>
<dbReference type="RefSeq" id="WP_142589487.1">
    <property type="nucleotide sequence ID" value="NZ_CABFWE030000011.1"/>
</dbReference>
<dbReference type="EMBL" id="CABFWE030000011">
    <property type="protein sequence ID" value="CAD7052134.1"/>
    <property type="molecule type" value="Genomic_DNA"/>
</dbReference>
<sequence>MDELPKSPMHLKVLAGVGLVFGVLTVVSGGTALFGPSATDALGNVVPFVLWFNFLAGFAYVAAGLGLFLRKDWAVGLSLALFVATFLILVGFAIHVITGGLYEMRTVGALLLRTAVWAAIAFYARRASWYRHRVNVL</sequence>
<keyword evidence="1" id="KW-0812">Transmembrane</keyword>
<keyword evidence="1" id="KW-1133">Transmembrane helix</keyword>
<keyword evidence="3" id="KW-1185">Reference proteome</keyword>
<feature type="transmembrane region" description="Helical" evidence="1">
    <location>
        <begin position="76"/>
        <end position="98"/>
    </location>
</feature>
<organism evidence="2 3">
    <name type="scientific">Pseudorhizobium halotolerans</name>
    <dbReference type="NCBI Taxonomy" id="1233081"/>
    <lineage>
        <taxon>Bacteria</taxon>
        <taxon>Pseudomonadati</taxon>
        <taxon>Pseudomonadota</taxon>
        <taxon>Alphaproteobacteria</taxon>
        <taxon>Hyphomicrobiales</taxon>
        <taxon>Rhizobiaceae</taxon>
        <taxon>Rhizobium/Agrobacterium group</taxon>
        <taxon>Pseudorhizobium</taxon>
    </lineage>
</organism>
<protein>
    <submittedName>
        <fullName evidence="2">Uncharacterized protein</fullName>
    </submittedName>
</protein>
<proteinExistence type="predicted"/>
<evidence type="ECO:0000313" key="2">
    <source>
        <dbReference type="EMBL" id="CAD7052134.1"/>
    </source>
</evidence>
<reference evidence="2 3" key="1">
    <citation type="submission" date="2020-11" db="EMBL/GenBank/DDBJ databases">
        <authorList>
            <person name="Lassalle F."/>
        </authorList>
    </citation>
    <scope>NUCLEOTIDE SEQUENCE [LARGE SCALE GENOMIC DNA]</scope>
    <source>
        <strain evidence="2 3">AB21</strain>
    </source>
</reference>